<evidence type="ECO:0000259" key="1">
    <source>
        <dbReference type="Pfam" id="PF07929"/>
    </source>
</evidence>
<organism evidence="2 3">
    <name type="scientific">Caldicellulosiruptor obsidiansis (strain ATCC BAA-2073 / JCM 16842 / OB47)</name>
    <dbReference type="NCBI Taxonomy" id="608506"/>
    <lineage>
        <taxon>Bacteria</taxon>
        <taxon>Bacillati</taxon>
        <taxon>Bacillota</taxon>
        <taxon>Bacillota incertae sedis</taxon>
        <taxon>Caldicellulosiruptorales</taxon>
        <taxon>Caldicellulosiruptoraceae</taxon>
        <taxon>Caldicellulosiruptor</taxon>
    </lineage>
</organism>
<dbReference type="OrthoDB" id="9814022at2"/>
<dbReference type="HOGENOM" id="CLU_1253548_0_0_9"/>
<feature type="domain" description="Plasmid pRiA4b Orf3-like" evidence="1">
    <location>
        <begin position="46"/>
        <end position="154"/>
    </location>
</feature>
<dbReference type="KEGG" id="cob:COB47_2256"/>
<keyword evidence="3" id="KW-1185">Reference proteome</keyword>
<dbReference type="InterPro" id="IPR024047">
    <property type="entry name" value="MM3350-like_sf"/>
</dbReference>
<name>D9THM3_CALOO</name>
<dbReference type="EMBL" id="CP002164">
    <property type="protein sequence ID" value="ADL43498.1"/>
    <property type="molecule type" value="Genomic_DNA"/>
</dbReference>
<dbReference type="RefSeq" id="WP_013291492.1">
    <property type="nucleotide sequence ID" value="NC_014392.1"/>
</dbReference>
<gene>
    <name evidence="2" type="ordered locus">COB47_2256</name>
</gene>
<dbReference type="InterPro" id="IPR012912">
    <property type="entry name" value="Plasmid_pRiA4b_Orf3-like"/>
</dbReference>
<dbReference type="Proteomes" id="UP000000347">
    <property type="component" value="Chromosome"/>
</dbReference>
<protein>
    <submittedName>
        <fullName evidence="2">Plasmid pRiA4b ORF-3 family protein</fullName>
    </submittedName>
</protein>
<dbReference type="AlphaFoldDB" id="D9THM3"/>
<evidence type="ECO:0000313" key="3">
    <source>
        <dbReference type="Proteomes" id="UP000000347"/>
    </source>
</evidence>
<evidence type="ECO:0000313" key="2">
    <source>
        <dbReference type="EMBL" id="ADL43498.1"/>
    </source>
</evidence>
<sequence length="241" mass="28271">MKGKCYYCGKDITKTYVTRHLKSCEKRLKYQEFLKNKRGKLKNLFLLQVNFAENPSTFWMYISVDENATLLDLDQFFRDVWCECCGHLSLFKINAIDYLNNEETLMEFLDFEENATTMKVKLKKVLEEGLTFDYEYDFGDTTHLSIKVIEKYQGYQNNKIEIMARNNPPIYICSVCGNMATHYCYGCCSFYCNECKENDSCSYEDELMVEIESGQNSPRCGVCGYVYDEYGDEDYKPLVVE</sequence>
<dbReference type="Gene3D" id="3.10.290.30">
    <property type="entry name" value="MM3350-like"/>
    <property type="match status" value="1"/>
</dbReference>
<dbReference type="STRING" id="608506.COB47_2256"/>
<proteinExistence type="predicted"/>
<accession>D9THM3</accession>
<dbReference type="eggNOG" id="ENOG5032U08">
    <property type="taxonomic scope" value="Bacteria"/>
</dbReference>
<reference evidence="2 3" key="1">
    <citation type="journal article" date="2010" name="J. Bacteriol.">
        <title>Complete genome sequence of the cellulolytic thermophile Caldicellulosiruptor obsidiansis OB47T.</title>
        <authorList>
            <person name="Elkins J.G."/>
            <person name="Lochner A."/>
            <person name="Hamilton-Brehm S.D."/>
            <person name="Davenport K.W."/>
            <person name="Podar M."/>
            <person name="Brown S.D."/>
            <person name="Land M.L."/>
            <person name="Hauser L.J."/>
            <person name="Klingeman D.M."/>
            <person name="Raman B."/>
            <person name="Goodwin L.A."/>
            <person name="Tapia R."/>
            <person name="Meincke L.J."/>
            <person name="Detter J.C."/>
            <person name="Bruce D.C."/>
            <person name="Han C.S."/>
            <person name="Palumbo A.V."/>
            <person name="Cottingham R.W."/>
            <person name="Keller M."/>
            <person name="Graham D.E."/>
        </authorList>
    </citation>
    <scope>NUCLEOTIDE SEQUENCE [LARGE SCALE GENOMIC DNA]</scope>
    <source>
        <strain evidence="3">ATCC BAA-2073 / strain OB47</strain>
    </source>
</reference>
<dbReference type="SUPFAM" id="SSF159941">
    <property type="entry name" value="MM3350-like"/>
    <property type="match status" value="1"/>
</dbReference>
<dbReference type="Pfam" id="PF07929">
    <property type="entry name" value="PRiA4_ORF3"/>
    <property type="match status" value="1"/>
</dbReference>